<reference evidence="1" key="1">
    <citation type="journal article" date="2013" name="J. Plant Res.">
        <title>Effect of fungi and light on seed germination of three Opuntia species from semiarid lands of central Mexico.</title>
        <authorList>
            <person name="Delgado-Sanchez P."/>
            <person name="Jimenez-Bremont J.F."/>
            <person name="Guerrero-Gonzalez Mde L."/>
            <person name="Flores J."/>
        </authorList>
    </citation>
    <scope>NUCLEOTIDE SEQUENCE</scope>
    <source>
        <tissue evidence="1">Cladode</tissue>
    </source>
</reference>
<evidence type="ECO:0000313" key="1">
    <source>
        <dbReference type="EMBL" id="MBA4637985.1"/>
    </source>
</evidence>
<proteinExistence type="predicted"/>
<name>A0A7C9DF29_OPUST</name>
<sequence>MRGHDTTKGMSKTTSYINKLFDTIKTLVVFKHLSHGKSTVVEHSFVEYFVKPWISSKIIKRSYAISHVHWDSSLYQCIFNFAPWSTHDTVRNKRQQRAKANRIFVSHKQL</sequence>
<protein>
    <submittedName>
        <fullName evidence="1">Uncharacterized protein</fullName>
    </submittedName>
</protein>
<accession>A0A7C9DF29</accession>
<dbReference type="EMBL" id="GISG01107578">
    <property type="protein sequence ID" value="MBA4637985.1"/>
    <property type="molecule type" value="Transcribed_RNA"/>
</dbReference>
<organism evidence="1">
    <name type="scientific">Opuntia streptacantha</name>
    <name type="common">Prickly pear cactus</name>
    <name type="synonym">Opuntia cardona</name>
    <dbReference type="NCBI Taxonomy" id="393608"/>
    <lineage>
        <taxon>Eukaryota</taxon>
        <taxon>Viridiplantae</taxon>
        <taxon>Streptophyta</taxon>
        <taxon>Embryophyta</taxon>
        <taxon>Tracheophyta</taxon>
        <taxon>Spermatophyta</taxon>
        <taxon>Magnoliopsida</taxon>
        <taxon>eudicotyledons</taxon>
        <taxon>Gunneridae</taxon>
        <taxon>Pentapetalae</taxon>
        <taxon>Caryophyllales</taxon>
        <taxon>Cactineae</taxon>
        <taxon>Cactaceae</taxon>
        <taxon>Opuntioideae</taxon>
        <taxon>Opuntia</taxon>
    </lineage>
</organism>
<dbReference type="AlphaFoldDB" id="A0A7C9DF29"/>
<reference evidence="1" key="2">
    <citation type="submission" date="2020-07" db="EMBL/GenBank/DDBJ databases">
        <authorList>
            <person name="Vera ALvarez R."/>
            <person name="Arias-Moreno D.M."/>
            <person name="Jimenez-Jacinto V."/>
            <person name="Jimenez-Bremont J.F."/>
            <person name="Swaminathan K."/>
            <person name="Moose S.P."/>
            <person name="Guerrero-Gonzalez M.L."/>
            <person name="Marino-Ramirez L."/>
            <person name="Landsman D."/>
            <person name="Rodriguez-Kessler M."/>
            <person name="Delgado-Sanchez P."/>
        </authorList>
    </citation>
    <scope>NUCLEOTIDE SEQUENCE</scope>
    <source>
        <tissue evidence="1">Cladode</tissue>
    </source>
</reference>